<evidence type="ECO:0000256" key="3">
    <source>
        <dbReference type="SAM" id="SignalP"/>
    </source>
</evidence>
<keyword evidence="3" id="KW-0732">Signal</keyword>
<evidence type="ECO:0000313" key="5">
    <source>
        <dbReference type="Proteomes" id="UP000507470"/>
    </source>
</evidence>
<dbReference type="Proteomes" id="UP000507470">
    <property type="component" value="Unassembled WGS sequence"/>
</dbReference>
<evidence type="ECO:0000256" key="2">
    <source>
        <dbReference type="SAM" id="Phobius"/>
    </source>
</evidence>
<keyword evidence="2" id="KW-0812">Transmembrane</keyword>
<organism evidence="4 5">
    <name type="scientific">Mytilus coruscus</name>
    <name type="common">Sea mussel</name>
    <dbReference type="NCBI Taxonomy" id="42192"/>
    <lineage>
        <taxon>Eukaryota</taxon>
        <taxon>Metazoa</taxon>
        <taxon>Spiralia</taxon>
        <taxon>Lophotrochozoa</taxon>
        <taxon>Mollusca</taxon>
        <taxon>Bivalvia</taxon>
        <taxon>Autobranchia</taxon>
        <taxon>Pteriomorphia</taxon>
        <taxon>Mytilida</taxon>
        <taxon>Mytiloidea</taxon>
        <taxon>Mytilidae</taxon>
        <taxon>Mytilinae</taxon>
        <taxon>Mytilus</taxon>
    </lineage>
</organism>
<feature type="region of interest" description="Disordered" evidence="1">
    <location>
        <begin position="401"/>
        <end position="499"/>
    </location>
</feature>
<reference evidence="4 5" key="1">
    <citation type="submission" date="2020-06" db="EMBL/GenBank/DDBJ databases">
        <authorList>
            <person name="Li R."/>
            <person name="Bekaert M."/>
        </authorList>
    </citation>
    <scope>NUCLEOTIDE SEQUENCE [LARGE SCALE GENOMIC DNA]</scope>
    <source>
        <strain evidence="5">wild</strain>
    </source>
</reference>
<feature type="chain" id="PRO_5026822972" evidence="3">
    <location>
        <begin position="20"/>
        <end position="639"/>
    </location>
</feature>
<feature type="transmembrane region" description="Helical" evidence="2">
    <location>
        <begin position="599"/>
        <end position="627"/>
    </location>
</feature>
<evidence type="ECO:0000256" key="1">
    <source>
        <dbReference type="SAM" id="MobiDB-lite"/>
    </source>
</evidence>
<feature type="compositionally biased region" description="Polar residues" evidence="1">
    <location>
        <begin position="472"/>
        <end position="494"/>
    </location>
</feature>
<feature type="compositionally biased region" description="Polar residues" evidence="1">
    <location>
        <begin position="344"/>
        <end position="373"/>
    </location>
</feature>
<dbReference type="OrthoDB" id="6092440at2759"/>
<dbReference type="AlphaFoldDB" id="A0A6J8CHP2"/>
<proteinExistence type="predicted"/>
<gene>
    <name evidence="4" type="ORF">MCOR_29501</name>
</gene>
<keyword evidence="5" id="KW-1185">Reference proteome</keyword>
<dbReference type="EMBL" id="CACVKT020005375">
    <property type="protein sequence ID" value="CAC5394782.1"/>
    <property type="molecule type" value="Genomic_DNA"/>
</dbReference>
<name>A0A6J8CHP2_MYTCO</name>
<feature type="region of interest" description="Disordered" evidence="1">
    <location>
        <begin position="344"/>
        <end position="375"/>
    </location>
</feature>
<feature type="signal peptide" evidence="3">
    <location>
        <begin position="1"/>
        <end position="19"/>
    </location>
</feature>
<feature type="region of interest" description="Disordered" evidence="1">
    <location>
        <begin position="155"/>
        <end position="214"/>
    </location>
</feature>
<protein>
    <submittedName>
        <fullName evidence="4">Uncharacterized protein</fullName>
    </submittedName>
</protein>
<keyword evidence="2" id="KW-0472">Membrane</keyword>
<feature type="compositionally biased region" description="Polar residues" evidence="1">
    <location>
        <begin position="155"/>
        <end position="209"/>
    </location>
</feature>
<feature type="compositionally biased region" description="Basic and acidic residues" evidence="1">
    <location>
        <begin position="460"/>
        <end position="469"/>
    </location>
</feature>
<sequence>MEFLLYLVAAWNLLQTSECTVPITILQGPDRDGSSNAFISDCVCRYNLDIKYPAGEWTVTITTDIQTIEIKAELMEEILKEKNTYHLQNVFNESPGIIDVLFSLRHDEKAVLVGTCGGNVETVRYLDTQDDLSTGKYSRTTANETIVADTTTMTQKFKTSPGTTNNQMASNMSISSKESTQIATAKESNITSGASTPHSTASIDRTTNMKVGMDTNRTETHEVTSQLSITSANEATSIFESSAPRLTDRTIRTSTKSGTRLSTSKGEGTLLVDETPLSITSEASTLHSTATIDRASNMEVDMDTTLTQTPDVTSQLSATNLEFSTKSAVTTGISKTSIFDTKTSAARKAYTSNGVSDPQTEATREAYTSNAVSDPQIEASHEAYTSNGVSDTNTEATRKAYTSNGISDPQTEATREAYTSNGVSDTQTEATREAYTSNGVSDPQTEATRKAYTSYGVSDTKTEATREAHTSYGVSDTNTEASREAYTSNGVSDTQTEEKREAYTSYGVSDTNTEATRKAYTSKGLSVTQQTKIIRRVFNTKFITETTTSTTSDSSEVDQKKRLELTSTAEGIKNETCIQVCHSKNRKISAADERPTSQAIGLLGILMLCSSIGIIILSDIETVVRFLKKIFCSKRRKLN</sequence>
<feature type="compositionally biased region" description="Polar residues" evidence="1">
    <location>
        <begin position="401"/>
        <end position="446"/>
    </location>
</feature>
<accession>A0A6J8CHP2</accession>
<evidence type="ECO:0000313" key="4">
    <source>
        <dbReference type="EMBL" id="CAC5394782.1"/>
    </source>
</evidence>
<keyword evidence="2" id="KW-1133">Transmembrane helix</keyword>